<dbReference type="PANTHER" id="PTHR33116">
    <property type="entry name" value="REVERSE TRANSCRIPTASE ZINC-BINDING DOMAIN-CONTAINING PROTEIN-RELATED-RELATED"/>
    <property type="match status" value="1"/>
</dbReference>
<dbReference type="Pfam" id="PF13456">
    <property type="entry name" value="RVT_3"/>
    <property type="match status" value="1"/>
</dbReference>
<sequence length="493" mass="55061">MGNREGILFLHGVYGKGTLYLLIFSSLVQKVSRFFFPKELVRVVCQACQEIQRVLCTYGLASGQQVNFLKSSVVFSKNVADQEQVALAAILSVPIVPVHETYLGLPTYVGRAKTDTFHYIKDRLFTKLKGWQGKLLSGAGKEILIRVVAQALPSHAMSCFLLTNNFCKDLQQMCARFWWGSSTKKRKIHWKSWEGLCVLKERGGLGFRDLHAFNLSLLAKQEIATWTEPWIPKPPPYLPISSSLEGSTESVVADFILPSRVWDKQKVLETFEPTDANLILALPLSDRATRDHRVWSPDPKGLFTVKSAYKFYRRASRSISCHPRQVSWKTPSIGWLKINMDGAFSSDLHSGGIGIVVRDDTGQWVCGKCMTVSDVTSPEQVEALAGRFVVRMAQECGFSPVVFETDSMILTTAIRQQSYTSLIGPVYEDIVDGLSTMPGSSFHHVFRQANEAAHHLAHHALLSTSCTSWELTPPTFLTDVLMKDLYSSSSVSN</sequence>
<dbReference type="InterPro" id="IPR002156">
    <property type="entry name" value="RNaseH_domain"/>
</dbReference>
<dbReference type="AlphaFoldDB" id="A0AAW1Y346"/>
<evidence type="ECO:0000256" key="1">
    <source>
        <dbReference type="SAM" id="Phobius"/>
    </source>
</evidence>
<feature type="transmembrane region" description="Helical" evidence="1">
    <location>
        <begin position="6"/>
        <end position="28"/>
    </location>
</feature>
<keyword evidence="1" id="KW-1133">Transmembrane helix</keyword>
<dbReference type="InterPro" id="IPR044730">
    <property type="entry name" value="RNase_H-like_dom_plant"/>
</dbReference>
<dbReference type="GO" id="GO:0003676">
    <property type="term" value="F:nucleic acid binding"/>
    <property type="evidence" value="ECO:0007669"/>
    <property type="project" value="InterPro"/>
</dbReference>
<keyword evidence="4" id="KW-1185">Reference proteome</keyword>
<protein>
    <recommendedName>
        <fullName evidence="2">RNase H type-1 domain-containing protein</fullName>
    </recommendedName>
</protein>
<dbReference type="SUPFAM" id="SSF53098">
    <property type="entry name" value="Ribonuclease H-like"/>
    <property type="match status" value="1"/>
</dbReference>
<dbReference type="GO" id="GO:0004523">
    <property type="term" value="F:RNA-DNA hybrid ribonuclease activity"/>
    <property type="evidence" value="ECO:0007669"/>
    <property type="project" value="InterPro"/>
</dbReference>
<dbReference type="InterPro" id="IPR012337">
    <property type="entry name" value="RNaseH-like_sf"/>
</dbReference>
<comment type="caution">
    <text evidence="3">The sequence shown here is derived from an EMBL/GenBank/DDBJ whole genome shotgun (WGS) entry which is preliminary data.</text>
</comment>
<keyword evidence="1" id="KW-0812">Transmembrane</keyword>
<evidence type="ECO:0000259" key="2">
    <source>
        <dbReference type="Pfam" id="PF13456"/>
    </source>
</evidence>
<evidence type="ECO:0000313" key="4">
    <source>
        <dbReference type="Proteomes" id="UP001457282"/>
    </source>
</evidence>
<dbReference type="CDD" id="cd06222">
    <property type="entry name" value="RNase_H_like"/>
    <property type="match status" value="1"/>
</dbReference>
<evidence type="ECO:0000313" key="3">
    <source>
        <dbReference type="EMBL" id="KAK9943538.1"/>
    </source>
</evidence>
<keyword evidence="1" id="KW-0472">Membrane</keyword>
<organism evidence="3 4">
    <name type="scientific">Rubus argutus</name>
    <name type="common">Southern blackberry</name>
    <dbReference type="NCBI Taxonomy" id="59490"/>
    <lineage>
        <taxon>Eukaryota</taxon>
        <taxon>Viridiplantae</taxon>
        <taxon>Streptophyta</taxon>
        <taxon>Embryophyta</taxon>
        <taxon>Tracheophyta</taxon>
        <taxon>Spermatophyta</taxon>
        <taxon>Magnoliopsida</taxon>
        <taxon>eudicotyledons</taxon>
        <taxon>Gunneridae</taxon>
        <taxon>Pentapetalae</taxon>
        <taxon>rosids</taxon>
        <taxon>fabids</taxon>
        <taxon>Rosales</taxon>
        <taxon>Rosaceae</taxon>
        <taxon>Rosoideae</taxon>
        <taxon>Rosoideae incertae sedis</taxon>
        <taxon>Rubus</taxon>
    </lineage>
</organism>
<reference evidence="3 4" key="1">
    <citation type="journal article" date="2023" name="G3 (Bethesda)">
        <title>A chromosome-length genome assembly and annotation of blackberry (Rubus argutus, cv. 'Hillquist').</title>
        <authorList>
            <person name="Bruna T."/>
            <person name="Aryal R."/>
            <person name="Dudchenko O."/>
            <person name="Sargent D.J."/>
            <person name="Mead D."/>
            <person name="Buti M."/>
            <person name="Cavallini A."/>
            <person name="Hytonen T."/>
            <person name="Andres J."/>
            <person name="Pham M."/>
            <person name="Weisz D."/>
            <person name="Mascagni F."/>
            <person name="Usai G."/>
            <person name="Natali L."/>
            <person name="Bassil N."/>
            <person name="Fernandez G.E."/>
            <person name="Lomsadze A."/>
            <person name="Armour M."/>
            <person name="Olukolu B."/>
            <person name="Poorten T."/>
            <person name="Britton C."/>
            <person name="Davik J."/>
            <person name="Ashrafi H."/>
            <person name="Aiden E.L."/>
            <person name="Borodovsky M."/>
            <person name="Worthington M."/>
        </authorList>
    </citation>
    <scope>NUCLEOTIDE SEQUENCE [LARGE SCALE GENOMIC DNA]</scope>
    <source>
        <strain evidence="3">PI 553951</strain>
    </source>
</reference>
<feature type="domain" description="RNase H type-1" evidence="2">
    <location>
        <begin position="339"/>
        <end position="460"/>
    </location>
</feature>
<gene>
    <name evidence="3" type="ORF">M0R45_009143</name>
</gene>
<name>A0AAW1Y346_RUBAR</name>
<dbReference type="Proteomes" id="UP001457282">
    <property type="component" value="Unassembled WGS sequence"/>
</dbReference>
<dbReference type="InterPro" id="IPR036397">
    <property type="entry name" value="RNaseH_sf"/>
</dbReference>
<dbReference type="EMBL" id="JBEDUW010000002">
    <property type="protein sequence ID" value="KAK9943538.1"/>
    <property type="molecule type" value="Genomic_DNA"/>
</dbReference>
<dbReference type="PANTHER" id="PTHR33116:SF86">
    <property type="entry name" value="REVERSE TRANSCRIPTASE DOMAIN-CONTAINING PROTEIN"/>
    <property type="match status" value="1"/>
</dbReference>
<accession>A0AAW1Y346</accession>
<dbReference type="Gene3D" id="3.30.420.10">
    <property type="entry name" value="Ribonuclease H-like superfamily/Ribonuclease H"/>
    <property type="match status" value="1"/>
</dbReference>
<proteinExistence type="predicted"/>